<keyword evidence="2" id="KW-1185">Reference proteome</keyword>
<reference evidence="1 2" key="1">
    <citation type="submission" date="2021-04" db="EMBL/GenBank/DDBJ databases">
        <title>Complete genome sequencing of Allochromatium tepidum strain NZ.</title>
        <authorList>
            <person name="Tsukatani Y."/>
            <person name="Mori H."/>
        </authorList>
    </citation>
    <scope>NUCLEOTIDE SEQUENCE [LARGE SCALE GENOMIC DNA]</scope>
    <source>
        <strain evidence="1 2">NZ</strain>
    </source>
</reference>
<organism evidence="1 2">
    <name type="scientific">Allochromatium tepidum</name>
    <dbReference type="NCBI Taxonomy" id="553982"/>
    <lineage>
        <taxon>Bacteria</taxon>
        <taxon>Pseudomonadati</taxon>
        <taxon>Pseudomonadota</taxon>
        <taxon>Gammaproteobacteria</taxon>
        <taxon>Chromatiales</taxon>
        <taxon>Chromatiaceae</taxon>
        <taxon>Allochromatium</taxon>
    </lineage>
</organism>
<accession>A0ABM7QI42</accession>
<dbReference type="EMBL" id="AP024563">
    <property type="protein sequence ID" value="BCU05427.1"/>
    <property type="molecule type" value="Genomic_DNA"/>
</dbReference>
<dbReference type="RefSeq" id="WP_272876299.1">
    <property type="nucleotide sequence ID" value="NZ_AP024563.1"/>
</dbReference>
<dbReference type="Proteomes" id="UP000680679">
    <property type="component" value="Chromosome"/>
</dbReference>
<evidence type="ECO:0000313" key="1">
    <source>
        <dbReference type="EMBL" id="BCU05427.1"/>
    </source>
</evidence>
<protein>
    <submittedName>
        <fullName evidence="1">Uncharacterized protein</fullName>
    </submittedName>
</protein>
<proteinExistence type="predicted"/>
<evidence type="ECO:0000313" key="2">
    <source>
        <dbReference type="Proteomes" id="UP000680679"/>
    </source>
</evidence>
<name>A0ABM7QI42_9GAMM</name>
<sequence>MVMEILRYVLVGLHVAAAFRHRYILRDHALERMLPWARRAA</sequence>
<gene>
    <name evidence="1" type="ORF">Atep_01040</name>
</gene>